<proteinExistence type="predicted"/>
<comment type="caution">
    <text evidence="1">The sequence shown here is derived from an EMBL/GenBank/DDBJ whole genome shotgun (WGS) entry which is preliminary data.</text>
</comment>
<evidence type="ECO:0000313" key="2">
    <source>
        <dbReference type="Proteomes" id="UP000789390"/>
    </source>
</evidence>
<organism evidence="1 2">
    <name type="scientific">Daphnia galeata</name>
    <dbReference type="NCBI Taxonomy" id="27404"/>
    <lineage>
        <taxon>Eukaryota</taxon>
        <taxon>Metazoa</taxon>
        <taxon>Ecdysozoa</taxon>
        <taxon>Arthropoda</taxon>
        <taxon>Crustacea</taxon>
        <taxon>Branchiopoda</taxon>
        <taxon>Diplostraca</taxon>
        <taxon>Cladocera</taxon>
        <taxon>Anomopoda</taxon>
        <taxon>Daphniidae</taxon>
        <taxon>Daphnia</taxon>
    </lineage>
</organism>
<gene>
    <name evidence="1" type="ORF">DGAL_LOCUS17648</name>
</gene>
<dbReference type="OrthoDB" id="5531344at2759"/>
<dbReference type="EMBL" id="CAKKLH010000345">
    <property type="protein sequence ID" value="CAH0113739.1"/>
    <property type="molecule type" value="Genomic_DNA"/>
</dbReference>
<reference evidence="1" key="1">
    <citation type="submission" date="2021-11" db="EMBL/GenBank/DDBJ databases">
        <authorList>
            <person name="Schell T."/>
        </authorList>
    </citation>
    <scope>NUCLEOTIDE SEQUENCE</scope>
    <source>
        <strain evidence="1">M5</strain>
    </source>
</reference>
<keyword evidence="2" id="KW-1185">Reference proteome</keyword>
<protein>
    <submittedName>
        <fullName evidence="1">Uncharacterized protein</fullName>
    </submittedName>
</protein>
<accession>A0A8J2S517</accession>
<dbReference type="AlphaFoldDB" id="A0A8J2S517"/>
<evidence type="ECO:0000313" key="1">
    <source>
        <dbReference type="EMBL" id="CAH0113739.1"/>
    </source>
</evidence>
<dbReference type="PANTHER" id="PTHR23404">
    <property type="entry name" value="MOLYBDOPTERIN SYNTHASE RELATED"/>
    <property type="match status" value="1"/>
</dbReference>
<dbReference type="Proteomes" id="UP000789390">
    <property type="component" value="Unassembled WGS sequence"/>
</dbReference>
<sequence>MKLSSPWRARKLRRFVRILERNGRLNILHSTIEAVHFGIEALQMSVPIRKKELYSEGAPEWKANKECLWTIKNKNNNTKKKQKTMVLLKKRKMIDHVDADYIQIKASNSEIAAFMERKRAESDVFNIQEFCHRLPLNESENSCARTEAVSRKGRKSISRKDSKSHLKVSRCVNMWGPQTQSEVPAPSSANTQLNPTPAIQERLLNMEKHLGLNTKEQPIPLDVYGRLKALEDRILHLESISPEYFEGPFNLQSKK</sequence>
<name>A0A8J2S517_9CRUS</name>